<reference evidence="1" key="1">
    <citation type="submission" date="2014-11" db="EMBL/GenBank/DDBJ databases">
        <authorList>
            <person name="Amaro Gonzalez C."/>
        </authorList>
    </citation>
    <scope>NUCLEOTIDE SEQUENCE</scope>
</reference>
<accession>A0A0E9V3D7</accession>
<dbReference type="AlphaFoldDB" id="A0A0E9V3D7"/>
<dbReference type="EMBL" id="GBXM01036829">
    <property type="protein sequence ID" value="JAH71748.1"/>
    <property type="molecule type" value="Transcribed_RNA"/>
</dbReference>
<sequence>MILKNIEKIKRPRSSNADALY</sequence>
<proteinExistence type="predicted"/>
<name>A0A0E9V3D7_ANGAN</name>
<organism evidence="1">
    <name type="scientific">Anguilla anguilla</name>
    <name type="common">European freshwater eel</name>
    <name type="synonym">Muraena anguilla</name>
    <dbReference type="NCBI Taxonomy" id="7936"/>
    <lineage>
        <taxon>Eukaryota</taxon>
        <taxon>Metazoa</taxon>
        <taxon>Chordata</taxon>
        <taxon>Craniata</taxon>
        <taxon>Vertebrata</taxon>
        <taxon>Euteleostomi</taxon>
        <taxon>Actinopterygii</taxon>
        <taxon>Neopterygii</taxon>
        <taxon>Teleostei</taxon>
        <taxon>Anguilliformes</taxon>
        <taxon>Anguillidae</taxon>
        <taxon>Anguilla</taxon>
    </lineage>
</organism>
<reference evidence="1" key="2">
    <citation type="journal article" date="2015" name="Fish Shellfish Immunol.">
        <title>Early steps in the European eel (Anguilla anguilla)-Vibrio vulnificus interaction in the gills: Role of the RtxA13 toxin.</title>
        <authorList>
            <person name="Callol A."/>
            <person name="Pajuelo D."/>
            <person name="Ebbesson L."/>
            <person name="Teles M."/>
            <person name="MacKenzie S."/>
            <person name="Amaro C."/>
        </authorList>
    </citation>
    <scope>NUCLEOTIDE SEQUENCE</scope>
</reference>
<evidence type="ECO:0000313" key="1">
    <source>
        <dbReference type="EMBL" id="JAH71748.1"/>
    </source>
</evidence>
<protein>
    <submittedName>
        <fullName evidence="1">Uncharacterized protein</fullName>
    </submittedName>
</protein>